<feature type="domain" description="Acyltransferase MbtK/IucB-like conserved" evidence="5">
    <location>
        <begin position="174"/>
        <end position="221"/>
    </location>
</feature>
<sequence length="343" mass="39160">MNPSILKQTLPNSRHVDLKLVEAELQITVDGQHIAQFQLTSSPESVVALQLIDIGTVDHVTSITVLVAAFHALFDSQPQLLEIVLSLAGYGELMAALVEIGAATRSGELSESIVSRRSMLRQMVELYLSQPRACAFPLHYSITDGKRHPLRAPVTVDEVYRRHLPEQNLTLSFRTVDPETDLETFHAWHNKPRVSAFWELEGSKDMHSEYLQKVTADAHMHPVFGCFNGEPFGYFEIYWAKEDRIAPYYEVDDYDRGVHMLVGEERWRGPQRVAAWLPSLAHFMFLDDPRTRHVVAEPRADNAKMIGYMQQAGFCKPKEFDFPHKRAALMMLSREAFFDQFCV</sequence>
<dbReference type="PANTHER" id="PTHR31438">
    <property type="entry name" value="LYSINE N-ACYLTRANSFERASE C17G9.06C-RELATED"/>
    <property type="match status" value="1"/>
</dbReference>
<organism evidence="6 7">
    <name type="scientific">Methylomonas koyamae</name>
    <dbReference type="NCBI Taxonomy" id="702114"/>
    <lineage>
        <taxon>Bacteria</taxon>
        <taxon>Pseudomonadati</taxon>
        <taxon>Pseudomonadota</taxon>
        <taxon>Gammaproteobacteria</taxon>
        <taxon>Methylococcales</taxon>
        <taxon>Methylococcaceae</taxon>
        <taxon>Methylomonas</taxon>
    </lineage>
</organism>
<dbReference type="FunFam" id="3.40.630.30:FF:000256">
    <property type="entry name" value="Putative lysine N-acyltransferase C17G9.06c"/>
    <property type="match status" value="1"/>
</dbReference>
<dbReference type="GO" id="GO:0016410">
    <property type="term" value="F:N-acyltransferase activity"/>
    <property type="evidence" value="ECO:0007669"/>
    <property type="project" value="TreeGrafter"/>
</dbReference>
<comment type="subcellular location">
    <subcellularLocation>
        <location evidence="1">Cytoplasm</location>
    </subcellularLocation>
</comment>
<evidence type="ECO:0000313" key="6">
    <source>
        <dbReference type="EMBL" id="OAI22358.1"/>
    </source>
</evidence>
<protein>
    <recommendedName>
        <fullName evidence="5">Acyltransferase MbtK/IucB-like conserved domain-containing protein</fullName>
    </recommendedName>
</protein>
<evidence type="ECO:0000256" key="1">
    <source>
        <dbReference type="ARBA" id="ARBA00004496"/>
    </source>
</evidence>
<keyword evidence="4" id="KW-0808">Transferase</keyword>
<dbReference type="Gene3D" id="3.40.630.30">
    <property type="match status" value="1"/>
</dbReference>
<dbReference type="SMART" id="SM01006">
    <property type="entry name" value="AlcB"/>
    <property type="match status" value="1"/>
</dbReference>
<evidence type="ECO:0000256" key="2">
    <source>
        <dbReference type="ARBA" id="ARBA00004924"/>
    </source>
</evidence>
<gene>
    <name evidence="6" type="ORF">A1355_22520</name>
</gene>
<dbReference type="Proteomes" id="UP000077628">
    <property type="component" value="Unassembled WGS sequence"/>
</dbReference>
<evidence type="ECO:0000313" key="7">
    <source>
        <dbReference type="Proteomes" id="UP000077628"/>
    </source>
</evidence>
<dbReference type="GO" id="GO:0005737">
    <property type="term" value="C:cytoplasm"/>
    <property type="evidence" value="ECO:0007669"/>
    <property type="project" value="UniProtKB-SubCell"/>
</dbReference>
<accession>A0A177NWG9</accession>
<dbReference type="AlphaFoldDB" id="A0A177NWG9"/>
<dbReference type="InterPro" id="IPR016181">
    <property type="entry name" value="Acyl_CoA_acyltransferase"/>
</dbReference>
<dbReference type="SUPFAM" id="SSF55729">
    <property type="entry name" value="Acyl-CoA N-acyltransferases (Nat)"/>
    <property type="match status" value="1"/>
</dbReference>
<dbReference type="PANTHER" id="PTHR31438:SF1">
    <property type="entry name" value="LYSINE N-ACYLTRANSFERASE C17G9.06C-RELATED"/>
    <property type="match status" value="1"/>
</dbReference>
<dbReference type="EMBL" id="LUUK01000079">
    <property type="protein sequence ID" value="OAI22358.1"/>
    <property type="molecule type" value="Genomic_DNA"/>
</dbReference>
<evidence type="ECO:0000259" key="5">
    <source>
        <dbReference type="SMART" id="SM01006"/>
    </source>
</evidence>
<dbReference type="Pfam" id="PF13523">
    <property type="entry name" value="Acetyltransf_8"/>
    <property type="match status" value="1"/>
</dbReference>
<dbReference type="InterPro" id="IPR019432">
    <property type="entry name" value="Acyltransferase_MbtK/IucB-like"/>
</dbReference>
<keyword evidence="3" id="KW-0963">Cytoplasm</keyword>
<proteinExistence type="predicted"/>
<dbReference type="GO" id="GO:0019290">
    <property type="term" value="P:siderophore biosynthetic process"/>
    <property type="evidence" value="ECO:0007669"/>
    <property type="project" value="InterPro"/>
</dbReference>
<dbReference type="RefSeq" id="WP_064026549.1">
    <property type="nucleotide sequence ID" value="NZ_LUUK01000079.1"/>
</dbReference>
<comment type="pathway">
    <text evidence="2">Siderophore biosynthesis.</text>
</comment>
<reference evidence="7" key="1">
    <citation type="submission" date="2016-03" db="EMBL/GenBank/DDBJ databases">
        <authorList>
            <person name="Heylen K."/>
            <person name="De Vos P."/>
            <person name="Vekeman B."/>
        </authorList>
    </citation>
    <scope>NUCLEOTIDE SEQUENCE [LARGE SCALE GENOMIC DNA]</scope>
    <source>
        <strain evidence="7">R-45383</strain>
    </source>
</reference>
<evidence type="ECO:0000256" key="4">
    <source>
        <dbReference type="ARBA" id="ARBA00022679"/>
    </source>
</evidence>
<keyword evidence="7" id="KW-1185">Reference proteome</keyword>
<dbReference type="STRING" id="702114.A1355_22520"/>
<evidence type="ECO:0000256" key="3">
    <source>
        <dbReference type="ARBA" id="ARBA00022490"/>
    </source>
</evidence>
<dbReference type="OrthoDB" id="9087497at2"/>
<name>A0A177NWG9_9GAMM</name>
<comment type="caution">
    <text evidence="6">The sequence shown here is derived from an EMBL/GenBank/DDBJ whole genome shotgun (WGS) entry which is preliminary data.</text>
</comment>